<evidence type="ECO:0008006" key="4">
    <source>
        <dbReference type="Google" id="ProtNLM"/>
    </source>
</evidence>
<keyword evidence="1" id="KW-0812">Transmembrane</keyword>
<evidence type="ECO:0000313" key="2">
    <source>
        <dbReference type="EMBL" id="KTT21878.1"/>
    </source>
</evidence>
<evidence type="ECO:0000313" key="3">
    <source>
        <dbReference type="Proteomes" id="UP000072741"/>
    </source>
</evidence>
<keyword evidence="1" id="KW-0472">Membrane</keyword>
<name>A0A147GW90_9BURK</name>
<organism evidence="2 3">
    <name type="scientific">Pseudacidovorax intermedius</name>
    <dbReference type="NCBI Taxonomy" id="433924"/>
    <lineage>
        <taxon>Bacteria</taxon>
        <taxon>Pseudomonadati</taxon>
        <taxon>Pseudomonadota</taxon>
        <taxon>Betaproteobacteria</taxon>
        <taxon>Burkholderiales</taxon>
        <taxon>Comamonadaceae</taxon>
        <taxon>Pseudacidovorax</taxon>
    </lineage>
</organism>
<proteinExistence type="predicted"/>
<sequence length="91" mass="10373">MTYLEWIETLGAVLGAAGALLLALNSRHAGWGFVLFLASNAVWWVFGRETGHWRLQLQHLVFSATSLIGIWRWLVQPRLDAAMQLLEEIKR</sequence>
<feature type="transmembrane region" description="Helical" evidence="1">
    <location>
        <begin position="29"/>
        <end position="46"/>
    </location>
</feature>
<dbReference type="OrthoDB" id="8687918at2"/>
<dbReference type="EMBL" id="LDSL01000064">
    <property type="protein sequence ID" value="KTT21878.1"/>
    <property type="molecule type" value="Genomic_DNA"/>
</dbReference>
<keyword evidence="1" id="KW-1133">Transmembrane helix</keyword>
<dbReference type="RefSeq" id="WP_058642022.1">
    <property type="nucleotide sequence ID" value="NZ_LDSL01000064.1"/>
</dbReference>
<reference evidence="2 3" key="1">
    <citation type="journal article" date="2016" name="Front. Microbiol.">
        <title>Genomic Resource of Rice Seed Associated Bacteria.</title>
        <authorList>
            <person name="Midha S."/>
            <person name="Bansal K."/>
            <person name="Sharma S."/>
            <person name="Kumar N."/>
            <person name="Patil P.P."/>
            <person name="Chaudhry V."/>
            <person name="Patil P.B."/>
        </authorList>
    </citation>
    <scope>NUCLEOTIDE SEQUENCE [LARGE SCALE GENOMIC DNA]</scope>
    <source>
        <strain evidence="2 3">NS331</strain>
    </source>
</reference>
<feature type="transmembrane region" description="Helical" evidence="1">
    <location>
        <begin position="58"/>
        <end position="75"/>
    </location>
</feature>
<comment type="caution">
    <text evidence="2">The sequence shown here is derived from an EMBL/GenBank/DDBJ whole genome shotgun (WGS) entry which is preliminary data.</text>
</comment>
<feature type="transmembrane region" description="Helical" evidence="1">
    <location>
        <begin position="6"/>
        <end position="24"/>
    </location>
</feature>
<dbReference type="Proteomes" id="UP000072741">
    <property type="component" value="Unassembled WGS sequence"/>
</dbReference>
<keyword evidence="3" id="KW-1185">Reference proteome</keyword>
<accession>A0A147GW90</accession>
<gene>
    <name evidence="2" type="ORF">NS331_10970</name>
</gene>
<dbReference type="AlphaFoldDB" id="A0A147GW90"/>
<evidence type="ECO:0000256" key="1">
    <source>
        <dbReference type="SAM" id="Phobius"/>
    </source>
</evidence>
<protein>
    <recommendedName>
        <fullName evidence="4">Nicotinamide riboside transporter PnuC</fullName>
    </recommendedName>
</protein>